<dbReference type="InterPro" id="IPR039421">
    <property type="entry name" value="Type_1_exporter"/>
</dbReference>
<gene>
    <name evidence="10" type="ORF">DNFV4_03893</name>
</gene>
<dbReference type="Gene3D" id="1.20.1560.10">
    <property type="entry name" value="ABC transporter type 1, transmembrane domain"/>
    <property type="match status" value="1"/>
</dbReference>
<dbReference type="PANTHER" id="PTHR43394">
    <property type="entry name" value="ATP-DEPENDENT PERMEASE MDL1, MITOCHONDRIAL"/>
    <property type="match status" value="1"/>
</dbReference>
<evidence type="ECO:0000256" key="3">
    <source>
        <dbReference type="ARBA" id="ARBA00022741"/>
    </source>
</evidence>
<dbReference type="InterPro" id="IPR027417">
    <property type="entry name" value="P-loop_NTPase"/>
</dbReference>
<dbReference type="InterPro" id="IPR036640">
    <property type="entry name" value="ABC1_TM_sf"/>
</dbReference>
<evidence type="ECO:0000256" key="2">
    <source>
        <dbReference type="ARBA" id="ARBA00022692"/>
    </source>
</evidence>
<evidence type="ECO:0000313" key="10">
    <source>
        <dbReference type="EMBL" id="CAI4033457.1"/>
    </source>
</evidence>
<feature type="transmembrane region" description="Helical" evidence="7">
    <location>
        <begin position="275"/>
        <end position="297"/>
    </location>
</feature>
<organism evidence="10 11">
    <name type="scientific">Nitrospira tepida</name>
    <dbReference type="NCBI Taxonomy" id="2973512"/>
    <lineage>
        <taxon>Bacteria</taxon>
        <taxon>Pseudomonadati</taxon>
        <taxon>Nitrospirota</taxon>
        <taxon>Nitrospiria</taxon>
        <taxon>Nitrospirales</taxon>
        <taxon>Nitrospiraceae</taxon>
        <taxon>Nitrospira</taxon>
    </lineage>
</organism>
<sequence>MKYYRRFLPFLKPYLPRMLAAAGLVAVVALINLVLIRLVGRLWDVVTVQRNETEMNHLLALFLLLVLAQGIFSVGHGYLAAWISQHLTADFRRHVFRHLQSLSLGFFAKRRTGELLSRLMNDIGVIQNIATDTPIDLAKQAVTLIGGIAFLLVTNWQLCVLILLLLPALVLVAKFFGRRLKRLSTAIQDRTATLSTIIEEVLSGIRVVKSFVRTSWEEARFAATLNAAVRVALKRAVVMAVFVPTITLLTFAAGAAVLWYGGRQVIQGQVSPGDLFAFVLFAGILIGPFGAAARVFAQIKEAQGAMQRVFEILDTQPEVSDGPDAQDLPPVRGQMRLQHVSFQYDSRQVILHDVSLEANPGEVVALVGPTGAGKTTVINLLHRFYDPSGGAITVDGHDLRHVRLDSWYRQVALVPQETVLFGGTILDNIRYGREDATEADVLAASEAALADEFITRLPDGYQTVVGEKGVNLSGGQRQRIAIARAILKNPRVLLLDEATSALDTESERLVQQALDRLMAGRTTFVVAHRLTTVQKAHRIIVLDKGAVVESGTHAELIERRGLYHYLATLRQTEDELRSA</sequence>
<dbReference type="AlphaFoldDB" id="A0AA86N2I1"/>
<evidence type="ECO:0000256" key="7">
    <source>
        <dbReference type="SAM" id="Phobius"/>
    </source>
</evidence>
<dbReference type="CDD" id="cd18576">
    <property type="entry name" value="ABC_6TM_bac_exporter_ABCB8_10_like"/>
    <property type="match status" value="1"/>
</dbReference>
<feature type="domain" description="ABC transmembrane type-1" evidence="9">
    <location>
        <begin position="19"/>
        <end position="301"/>
    </location>
</feature>
<keyword evidence="2 7" id="KW-0812">Transmembrane</keyword>
<evidence type="ECO:0000259" key="9">
    <source>
        <dbReference type="PROSITE" id="PS50929"/>
    </source>
</evidence>
<proteinExistence type="predicted"/>
<dbReference type="InterPro" id="IPR011527">
    <property type="entry name" value="ABC1_TM_dom"/>
</dbReference>
<dbReference type="KEGG" id="nti:DNFV4_03893"/>
<dbReference type="PROSITE" id="PS50929">
    <property type="entry name" value="ABC_TM1F"/>
    <property type="match status" value="1"/>
</dbReference>
<keyword evidence="11" id="KW-1185">Reference proteome</keyword>
<keyword evidence="4 10" id="KW-0067">ATP-binding</keyword>
<dbReference type="GO" id="GO:0005886">
    <property type="term" value="C:plasma membrane"/>
    <property type="evidence" value="ECO:0007669"/>
    <property type="project" value="UniProtKB-SubCell"/>
</dbReference>
<protein>
    <submittedName>
        <fullName evidence="10">ABC transporter ATP-binding protein</fullName>
    </submittedName>
</protein>
<dbReference type="GO" id="GO:0015421">
    <property type="term" value="F:ABC-type oligopeptide transporter activity"/>
    <property type="evidence" value="ECO:0007669"/>
    <property type="project" value="TreeGrafter"/>
</dbReference>
<evidence type="ECO:0000256" key="1">
    <source>
        <dbReference type="ARBA" id="ARBA00004651"/>
    </source>
</evidence>
<dbReference type="InterPro" id="IPR017871">
    <property type="entry name" value="ABC_transporter-like_CS"/>
</dbReference>
<dbReference type="Pfam" id="PF00664">
    <property type="entry name" value="ABC_membrane"/>
    <property type="match status" value="1"/>
</dbReference>
<feature type="transmembrane region" description="Helical" evidence="7">
    <location>
        <begin position="59"/>
        <end position="83"/>
    </location>
</feature>
<feature type="domain" description="ABC transporter" evidence="8">
    <location>
        <begin position="335"/>
        <end position="569"/>
    </location>
</feature>
<feature type="transmembrane region" description="Helical" evidence="7">
    <location>
        <begin position="144"/>
        <end position="172"/>
    </location>
</feature>
<dbReference type="PROSITE" id="PS00211">
    <property type="entry name" value="ABC_TRANSPORTER_1"/>
    <property type="match status" value="1"/>
</dbReference>
<dbReference type="Gene3D" id="3.40.50.300">
    <property type="entry name" value="P-loop containing nucleotide triphosphate hydrolases"/>
    <property type="match status" value="1"/>
</dbReference>
<dbReference type="RefSeq" id="WP_289270677.1">
    <property type="nucleotide sequence ID" value="NZ_OX365700.1"/>
</dbReference>
<keyword evidence="5 7" id="KW-1133">Transmembrane helix</keyword>
<dbReference type="EMBL" id="OX365700">
    <property type="protein sequence ID" value="CAI4033457.1"/>
    <property type="molecule type" value="Genomic_DNA"/>
</dbReference>
<dbReference type="Pfam" id="PF00005">
    <property type="entry name" value="ABC_tran"/>
    <property type="match status" value="1"/>
</dbReference>
<dbReference type="PANTHER" id="PTHR43394:SF1">
    <property type="entry name" value="ATP-BINDING CASSETTE SUB-FAMILY B MEMBER 10, MITOCHONDRIAL"/>
    <property type="match status" value="1"/>
</dbReference>
<dbReference type="SUPFAM" id="SSF90123">
    <property type="entry name" value="ABC transporter transmembrane region"/>
    <property type="match status" value="1"/>
</dbReference>
<reference evidence="10" key="1">
    <citation type="submission" date="2022-10" db="EMBL/GenBank/DDBJ databases">
        <authorList>
            <person name="Koch H."/>
        </authorList>
    </citation>
    <scope>NUCLEOTIDE SEQUENCE</scope>
    <source>
        <strain evidence="10">DNF</strain>
    </source>
</reference>
<evidence type="ECO:0000313" key="11">
    <source>
        <dbReference type="Proteomes" id="UP001179121"/>
    </source>
</evidence>
<dbReference type="SUPFAM" id="SSF52540">
    <property type="entry name" value="P-loop containing nucleoside triphosphate hydrolases"/>
    <property type="match status" value="1"/>
</dbReference>
<dbReference type="SMART" id="SM00382">
    <property type="entry name" value="AAA"/>
    <property type="match status" value="1"/>
</dbReference>
<name>A0AA86N2I1_9BACT</name>
<dbReference type="InterPro" id="IPR003593">
    <property type="entry name" value="AAA+_ATPase"/>
</dbReference>
<accession>A0AA86N2I1</accession>
<feature type="transmembrane region" description="Helical" evidence="7">
    <location>
        <begin position="20"/>
        <end position="39"/>
    </location>
</feature>
<keyword evidence="6 7" id="KW-0472">Membrane</keyword>
<keyword evidence="3" id="KW-0547">Nucleotide-binding</keyword>
<dbReference type="FunFam" id="3.40.50.300:FF:000218">
    <property type="entry name" value="Multidrug ABC transporter ATP-binding protein"/>
    <property type="match status" value="1"/>
</dbReference>
<dbReference type="PROSITE" id="PS50893">
    <property type="entry name" value="ABC_TRANSPORTER_2"/>
    <property type="match status" value="1"/>
</dbReference>
<evidence type="ECO:0000256" key="6">
    <source>
        <dbReference type="ARBA" id="ARBA00023136"/>
    </source>
</evidence>
<comment type="subcellular location">
    <subcellularLocation>
        <location evidence="1">Cell membrane</location>
        <topology evidence="1">Multi-pass membrane protein</topology>
    </subcellularLocation>
</comment>
<dbReference type="Proteomes" id="UP001179121">
    <property type="component" value="Chromosome"/>
</dbReference>
<dbReference type="InterPro" id="IPR003439">
    <property type="entry name" value="ABC_transporter-like_ATP-bd"/>
</dbReference>
<evidence type="ECO:0000259" key="8">
    <source>
        <dbReference type="PROSITE" id="PS50893"/>
    </source>
</evidence>
<dbReference type="GO" id="GO:0016887">
    <property type="term" value="F:ATP hydrolysis activity"/>
    <property type="evidence" value="ECO:0007669"/>
    <property type="project" value="InterPro"/>
</dbReference>
<feature type="transmembrane region" description="Helical" evidence="7">
    <location>
        <begin position="236"/>
        <end position="260"/>
    </location>
</feature>
<evidence type="ECO:0000256" key="5">
    <source>
        <dbReference type="ARBA" id="ARBA00022989"/>
    </source>
</evidence>
<dbReference type="GO" id="GO:0005524">
    <property type="term" value="F:ATP binding"/>
    <property type="evidence" value="ECO:0007669"/>
    <property type="project" value="UniProtKB-KW"/>
</dbReference>
<evidence type="ECO:0000256" key="4">
    <source>
        <dbReference type="ARBA" id="ARBA00022840"/>
    </source>
</evidence>